<comment type="caution">
    <text evidence="1">The sequence shown here is derived from an EMBL/GenBank/DDBJ whole genome shotgun (WGS) entry which is preliminary data.</text>
</comment>
<accession>A0A969PPH9</accession>
<evidence type="ECO:0000313" key="2">
    <source>
        <dbReference type="Proteomes" id="UP000752012"/>
    </source>
</evidence>
<name>A0A969PPH9_9BACI</name>
<keyword evidence="2" id="KW-1185">Reference proteome</keyword>
<dbReference type="EMBL" id="JAATHJ010000014">
    <property type="protein sequence ID" value="NJP37992.1"/>
    <property type="molecule type" value="Genomic_DNA"/>
</dbReference>
<dbReference type="AlphaFoldDB" id="A0A969PPH9"/>
<protein>
    <submittedName>
        <fullName evidence="1">Uncharacterized protein</fullName>
    </submittedName>
</protein>
<organism evidence="1 2">
    <name type="scientific">Alkalicoccus luteus</name>
    <dbReference type="NCBI Taxonomy" id="1237094"/>
    <lineage>
        <taxon>Bacteria</taxon>
        <taxon>Bacillati</taxon>
        <taxon>Bacillota</taxon>
        <taxon>Bacilli</taxon>
        <taxon>Bacillales</taxon>
        <taxon>Bacillaceae</taxon>
        <taxon>Alkalicoccus</taxon>
    </lineage>
</organism>
<evidence type="ECO:0000313" key="1">
    <source>
        <dbReference type="EMBL" id="NJP37992.1"/>
    </source>
</evidence>
<gene>
    <name evidence="1" type="ORF">HCN83_10405</name>
</gene>
<dbReference type="Proteomes" id="UP000752012">
    <property type="component" value="Unassembled WGS sequence"/>
</dbReference>
<dbReference type="RefSeq" id="WP_168007020.1">
    <property type="nucleotide sequence ID" value="NZ_JAATHJ010000014.1"/>
</dbReference>
<reference evidence="1 2" key="1">
    <citation type="submission" date="2020-03" db="EMBL/GenBank/DDBJ databases">
        <title>Assessment of the enzymatic potential of alkaline-tolerant lipase obtained from Bacillus luteus H11 (technogenic soil) for the bioremediation of saline soils contaminated with petroleum substances.</title>
        <authorList>
            <person name="Kalwasinska A."/>
        </authorList>
    </citation>
    <scope>NUCLEOTIDE SEQUENCE [LARGE SCALE GENOMIC DNA]</scope>
    <source>
        <strain evidence="1 2">H11</strain>
    </source>
</reference>
<proteinExistence type="predicted"/>
<sequence length="344" mass="39154">MVQESQAAFSIASEPVNYPEEQLKQALLNCDTMQCYLSGASSVMQLTHFQKLLIEASGKKGMNIYVASDVDSRNNAFTDNLCRYEQLEPGKLDFQTLIVTEHIVYFERKEQHAESGMTGPFAHTYYSNDEEVVSIFAAVFKQAFQPSEVQKDGSLQQVTRQAEAFREAITLCIQSFEGCLSTERQALREEQLSAWREEAKQTLRSHAAISEVLISFSSDTTYGADFVTDILQLNQSIADCQDLLHSDALIDSSASIVEKKENEGAIHAELIETPDGVYDHLIGSDEEEFESESYMREIELMLKELQDSARETNFQTYPAHLYLLDRMLFVSYYLHRIIVFLKYE</sequence>